<dbReference type="RefSeq" id="WP_119764094.1">
    <property type="nucleotide sequence ID" value="NZ_QYUM01000004.1"/>
</dbReference>
<dbReference type="PROSITE" id="PS50893">
    <property type="entry name" value="ABC_TRANSPORTER_2"/>
    <property type="match status" value="2"/>
</dbReference>
<keyword evidence="1" id="KW-0677">Repeat</keyword>
<organism evidence="6 7">
    <name type="scientific">Sphingomonas cavernae</name>
    <dbReference type="NCBI Taxonomy" id="2320861"/>
    <lineage>
        <taxon>Bacteria</taxon>
        <taxon>Pseudomonadati</taxon>
        <taxon>Pseudomonadota</taxon>
        <taxon>Alphaproteobacteria</taxon>
        <taxon>Sphingomonadales</taxon>
        <taxon>Sphingomonadaceae</taxon>
        <taxon>Sphingomonas</taxon>
    </lineage>
</organism>
<dbReference type="Gene3D" id="3.40.50.300">
    <property type="entry name" value="P-loop containing nucleotide triphosphate hydrolases"/>
    <property type="match status" value="2"/>
</dbReference>
<dbReference type="PANTHER" id="PTHR19211:SF6">
    <property type="entry name" value="BLL7188 PROTEIN"/>
    <property type="match status" value="1"/>
</dbReference>
<dbReference type="CDD" id="cd03221">
    <property type="entry name" value="ABCF_EF-3"/>
    <property type="match status" value="2"/>
</dbReference>
<dbReference type="InterPro" id="IPR003439">
    <property type="entry name" value="ABC_transporter-like_ATP-bd"/>
</dbReference>
<dbReference type="PROSITE" id="PS00211">
    <property type="entry name" value="ABC_TRANSPORTER_1"/>
    <property type="match status" value="1"/>
</dbReference>
<comment type="caution">
    <text evidence="6">The sequence shown here is derived from an EMBL/GenBank/DDBJ whole genome shotgun (WGS) entry which is preliminary data.</text>
</comment>
<dbReference type="EMBL" id="QYUM01000004">
    <property type="protein sequence ID" value="RJF85391.1"/>
    <property type="molecule type" value="Genomic_DNA"/>
</dbReference>
<keyword evidence="4" id="KW-0175">Coiled coil</keyword>
<dbReference type="InterPro" id="IPR003593">
    <property type="entry name" value="AAA+_ATPase"/>
</dbReference>
<reference evidence="6 7" key="1">
    <citation type="submission" date="2018-09" db="EMBL/GenBank/DDBJ databases">
        <authorList>
            <person name="Zhu H."/>
        </authorList>
    </citation>
    <scope>NUCLEOTIDE SEQUENCE [LARGE SCALE GENOMIC DNA]</scope>
    <source>
        <strain evidence="6 7">K2R01-6</strain>
    </source>
</reference>
<protein>
    <submittedName>
        <fullName evidence="6">ABC transporter ATP-binding protein</fullName>
    </submittedName>
</protein>
<dbReference type="GO" id="GO:0016887">
    <property type="term" value="F:ATP hydrolysis activity"/>
    <property type="evidence" value="ECO:0007669"/>
    <property type="project" value="InterPro"/>
</dbReference>
<evidence type="ECO:0000256" key="1">
    <source>
        <dbReference type="ARBA" id="ARBA00022737"/>
    </source>
</evidence>
<proteinExistence type="predicted"/>
<dbReference type="AlphaFoldDB" id="A0A418W5S4"/>
<dbReference type="Proteomes" id="UP000286100">
    <property type="component" value="Unassembled WGS sequence"/>
</dbReference>
<dbReference type="FunFam" id="3.40.50.300:FF:001320">
    <property type="entry name" value="Heme ABC transporter ATP-binding protein"/>
    <property type="match status" value="1"/>
</dbReference>
<evidence type="ECO:0000313" key="6">
    <source>
        <dbReference type="EMBL" id="RJF85391.1"/>
    </source>
</evidence>
<dbReference type="PANTHER" id="PTHR19211">
    <property type="entry name" value="ATP-BINDING TRANSPORT PROTEIN-RELATED"/>
    <property type="match status" value="1"/>
</dbReference>
<dbReference type="SMART" id="SM00382">
    <property type="entry name" value="AAA"/>
    <property type="match status" value="2"/>
</dbReference>
<dbReference type="Pfam" id="PF12848">
    <property type="entry name" value="ABC_tran_Xtn"/>
    <property type="match status" value="1"/>
</dbReference>
<keyword evidence="2" id="KW-0547">Nucleotide-binding</keyword>
<accession>A0A418W5S4</accession>
<dbReference type="OrthoDB" id="9808609at2"/>
<gene>
    <name evidence="6" type="ORF">D3876_15700</name>
</gene>
<evidence type="ECO:0000313" key="7">
    <source>
        <dbReference type="Proteomes" id="UP000286100"/>
    </source>
</evidence>
<evidence type="ECO:0000256" key="4">
    <source>
        <dbReference type="SAM" id="Coils"/>
    </source>
</evidence>
<dbReference type="InterPro" id="IPR050611">
    <property type="entry name" value="ABCF"/>
</dbReference>
<dbReference type="GO" id="GO:0005524">
    <property type="term" value="F:ATP binding"/>
    <property type="evidence" value="ECO:0007669"/>
    <property type="project" value="UniProtKB-KW"/>
</dbReference>
<sequence>MSSLVTFRNVSFSTADGRPLFTDITTGFGRERAGLIGRNGVGKSTLLRLAAGEFAPGSGEVVRTGVVGTLRQIVQVASHENVADLFGVRAVLDATARAEGGTGSAEDLAQADWTIEPRIDEALEQVGLAGVTVDRPLATLSGGQRTRAALAALIFAEPDLILLDEPTNNLDAEGRTAVARVLRDWRGGAIVVSHDRALLREMDRIVELTTLGLKSYGGNWDHFAAQKAEELAAAERQLENAQKETKRVDREVQLARERKARRDAAGRRNAAKGGMPKILLGAREDRAERSGGSANRLADRLRGDAAEALDDARAGVEQLRALRFEIAPSGLPAGRTVLAFDHVTGGPAPNHAVLHDLSFTIVGPERVALTGPNGSGKSTLLRLASGELAPFSGQVRRGRVTLLDQQVALLDPAQTILDNYRRLNPGESENGCRAALARFLFRADAALRRVGELSGGEMLRAGLACVLGGSAPPELLMLDEPTNHLDIASTEAVEAALNAFDGALLVVSHDSDFLDAVSITRRIELKG</sequence>
<dbReference type="InterPro" id="IPR032781">
    <property type="entry name" value="ABC_tran_Xtn"/>
</dbReference>
<evidence type="ECO:0000256" key="3">
    <source>
        <dbReference type="ARBA" id="ARBA00022840"/>
    </source>
</evidence>
<keyword evidence="7" id="KW-1185">Reference proteome</keyword>
<evidence type="ECO:0000259" key="5">
    <source>
        <dbReference type="PROSITE" id="PS50893"/>
    </source>
</evidence>
<dbReference type="InterPro" id="IPR017871">
    <property type="entry name" value="ABC_transporter-like_CS"/>
</dbReference>
<feature type="domain" description="ABC transporter" evidence="5">
    <location>
        <begin position="338"/>
        <end position="526"/>
    </location>
</feature>
<name>A0A418W5S4_9SPHN</name>
<dbReference type="SUPFAM" id="SSF52540">
    <property type="entry name" value="P-loop containing nucleoside triphosphate hydrolases"/>
    <property type="match status" value="2"/>
</dbReference>
<dbReference type="InterPro" id="IPR027417">
    <property type="entry name" value="P-loop_NTPase"/>
</dbReference>
<dbReference type="Pfam" id="PF00005">
    <property type="entry name" value="ABC_tran"/>
    <property type="match status" value="2"/>
</dbReference>
<feature type="domain" description="ABC transporter" evidence="5">
    <location>
        <begin position="5"/>
        <end position="235"/>
    </location>
</feature>
<keyword evidence="3 6" id="KW-0067">ATP-binding</keyword>
<feature type="coiled-coil region" evidence="4">
    <location>
        <begin position="224"/>
        <end position="258"/>
    </location>
</feature>
<evidence type="ECO:0000256" key="2">
    <source>
        <dbReference type="ARBA" id="ARBA00022741"/>
    </source>
</evidence>